<feature type="chain" id="PRO_5034016857" description="Secreted protein" evidence="2">
    <location>
        <begin position="26"/>
        <end position="170"/>
    </location>
</feature>
<protein>
    <recommendedName>
        <fullName evidence="5">Secreted protein</fullName>
    </recommendedName>
</protein>
<organism evidence="3 4">
    <name type="scientific">Olpidium bornovanus</name>
    <dbReference type="NCBI Taxonomy" id="278681"/>
    <lineage>
        <taxon>Eukaryota</taxon>
        <taxon>Fungi</taxon>
        <taxon>Fungi incertae sedis</taxon>
        <taxon>Olpidiomycota</taxon>
        <taxon>Olpidiomycotina</taxon>
        <taxon>Olpidiomycetes</taxon>
        <taxon>Olpidiales</taxon>
        <taxon>Olpidiaceae</taxon>
        <taxon>Olpidium</taxon>
    </lineage>
</organism>
<name>A0A8H7ZU58_9FUNG</name>
<feature type="region of interest" description="Disordered" evidence="1">
    <location>
        <begin position="112"/>
        <end position="137"/>
    </location>
</feature>
<evidence type="ECO:0000256" key="2">
    <source>
        <dbReference type="SAM" id="SignalP"/>
    </source>
</evidence>
<evidence type="ECO:0000256" key="1">
    <source>
        <dbReference type="SAM" id="MobiDB-lite"/>
    </source>
</evidence>
<keyword evidence="4" id="KW-1185">Reference proteome</keyword>
<feature type="signal peptide" evidence="2">
    <location>
        <begin position="1"/>
        <end position="25"/>
    </location>
</feature>
<dbReference type="Proteomes" id="UP000673691">
    <property type="component" value="Unassembled WGS sequence"/>
</dbReference>
<evidence type="ECO:0000313" key="4">
    <source>
        <dbReference type="Proteomes" id="UP000673691"/>
    </source>
</evidence>
<comment type="caution">
    <text evidence="3">The sequence shown here is derived from an EMBL/GenBank/DDBJ whole genome shotgun (WGS) entry which is preliminary data.</text>
</comment>
<sequence>MRPCFKKLSRFFGRIFMATVSPVAASTASMTLPKEPWPTARTTRYRPPSSIWSPSPIVYSLCNLPPSWGAWAACALVLATGRLSAMAHIIAMSTVMAISGLFRRVTEHPFRGRGSGAARRPASRADLGRGAWKKPPRPPSLRWWWRHREPPSPGAQDCWVWCRAGGPWRE</sequence>
<gene>
    <name evidence="3" type="ORF">BJ554DRAFT_278</name>
</gene>
<dbReference type="EMBL" id="JAEFCI010007021">
    <property type="protein sequence ID" value="KAG5459330.1"/>
    <property type="molecule type" value="Genomic_DNA"/>
</dbReference>
<keyword evidence="2" id="KW-0732">Signal</keyword>
<dbReference type="AlphaFoldDB" id="A0A8H7ZU58"/>
<accession>A0A8H7ZU58</accession>
<evidence type="ECO:0000313" key="3">
    <source>
        <dbReference type="EMBL" id="KAG5459330.1"/>
    </source>
</evidence>
<evidence type="ECO:0008006" key="5">
    <source>
        <dbReference type="Google" id="ProtNLM"/>
    </source>
</evidence>
<reference evidence="3 4" key="1">
    <citation type="journal article" name="Sci. Rep.">
        <title>Genome-scale phylogenetic analyses confirm Olpidium as the closest living zoosporic fungus to the non-flagellated, terrestrial fungi.</title>
        <authorList>
            <person name="Chang Y."/>
            <person name="Rochon D."/>
            <person name="Sekimoto S."/>
            <person name="Wang Y."/>
            <person name="Chovatia M."/>
            <person name="Sandor L."/>
            <person name="Salamov A."/>
            <person name="Grigoriev I.V."/>
            <person name="Stajich J.E."/>
            <person name="Spatafora J.W."/>
        </authorList>
    </citation>
    <scope>NUCLEOTIDE SEQUENCE [LARGE SCALE GENOMIC DNA]</scope>
    <source>
        <strain evidence="3">S191</strain>
    </source>
</reference>
<proteinExistence type="predicted"/>